<dbReference type="Pfam" id="PF01733">
    <property type="entry name" value="Nucleoside_tran"/>
    <property type="match status" value="1"/>
</dbReference>
<evidence type="ECO:0000256" key="1">
    <source>
        <dbReference type="ARBA" id="ARBA00004141"/>
    </source>
</evidence>
<evidence type="ECO:0000256" key="3">
    <source>
        <dbReference type="ARBA" id="ARBA00022448"/>
    </source>
</evidence>
<reference evidence="8 9" key="1">
    <citation type="journal article" date="2014" name="BMC Genomics">
        <title>Adaptive genomic structural variation in the grape powdery mildew pathogen, Erysiphe necator.</title>
        <authorList>
            <person name="Jones L."/>
            <person name="Riaz S."/>
            <person name="Morales-Cruz A."/>
            <person name="Amrine K.C."/>
            <person name="McGuire B."/>
            <person name="Gubler W.D."/>
            <person name="Walker M.A."/>
            <person name="Cantu D."/>
        </authorList>
    </citation>
    <scope>NUCLEOTIDE SEQUENCE [LARGE SCALE GENOMIC DNA]</scope>
    <source>
        <strain evidence="9">c</strain>
    </source>
</reference>
<evidence type="ECO:0000256" key="5">
    <source>
        <dbReference type="ARBA" id="ARBA00022989"/>
    </source>
</evidence>
<dbReference type="PIRSF" id="PIRSF016379">
    <property type="entry name" value="ENT"/>
    <property type="match status" value="1"/>
</dbReference>
<keyword evidence="6 7" id="KW-0472">Membrane</keyword>
<comment type="caution">
    <text evidence="8">The sequence shown here is derived from an EMBL/GenBank/DDBJ whole genome shotgun (WGS) entry which is preliminary data.</text>
</comment>
<protein>
    <submittedName>
        <fullName evidence="8">Putative nucleoside transporter family</fullName>
    </submittedName>
</protein>
<feature type="transmembrane region" description="Helical" evidence="7">
    <location>
        <begin position="448"/>
        <end position="470"/>
    </location>
</feature>
<sequence>MESPTLIQRLKIPFKQKCEEPEYQPVHTECIGTNSNDEIRRPVLVLPDDDSFPDEKDFSWLQYSVFVLLGISMLWAWNMFLSAAPYFQFRFAENRAILARFQSAIISISCTTNLSCTIILTQLQSKANYPRRIKIGLAIFFVIFSLLSISTKYFLGVSTEGYFAFTLITVFFTSIGTGLCQNGTFAFATSIGRPEYIQAIVTGQGIAGVLPSLAQIVSVLAIPDPDESATAFEKARIIAKGSSSAALSYFITATFISIVTFVTSIPLIRKHSQIPSYNLMDSSRNSQETQKTKRQVVSMRVLYKKLGWLAASIFLCLATSMFFPVFTARIVSVVPEDKAPLILHNTVFIPLGFLCWNMGDLAGRLTTLSPIRKWRIKQRSLFFFVCLRFVFIPLYFLCNLGGHGAKINSDIFYLIIVSFGFGFTNGILSSLCLMNAGKYVDLEEREATGGFMVMNLLAGLTVGSLLSFAVSDVGT</sequence>
<keyword evidence="3" id="KW-0813">Transport</keyword>
<dbReference type="GO" id="GO:0015205">
    <property type="term" value="F:nucleobase transmembrane transporter activity"/>
    <property type="evidence" value="ECO:0007669"/>
    <property type="project" value="TreeGrafter"/>
</dbReference>
<dbReference type="SUPFAM" id="SSF103473">
    <property type="entry name" value="MFS general substrate transporter"/>
    <property type="match status" value="1"/>
</dbReference>
<gene>
    <name evidence="8" type="ORF">EV44_g5033</name>
</gene>
<dbReference type="HOGENOM" id="CLU_021611_3_0_1"/>
<evidence type="ECO:0000256" key="6">
    <source>
        <dbReference type="ARBA" id="ARBA00023136"/>
    </source>
</evidence>
<accession>A0A0B1P2J0</accession>
<dbReference type="PANTHER" id="PTHR10332">
    <property type="entry name" value="EQUILIBRATIVE NUCLEOSIDE TRANSPORTER"/>
    <property type="match status" value="1"/>
</dbReference>
<organism evidence="8 9">
    <name type="scientific">Uncinula necator</name>
    <name type="common">Grape powdery mildew</name>
    <dbReference type="NCBI Taxonomy" id="52586"/>
    <lineage>
        <taxon>Eukaryota</taxon>
        <taxon>Fungi</taxon>
        <taxon>Dikarya</taxon>
        <taxon>Ascomycota</taxon>
        <taxon>Pezizomycotina</taxon>
        <taxon>Leotiomycetes</taxon>
        <taxon>Erysiphales</taxon>
        <taxon>Erysiphaceae</taxon>
        <taxon>Erysiphe</taxon>
    </lineage>
</organism>
<dbReference type="AlphaFoldDB" id="A0A0B1P2J0"/>
<evidence type="ECO:0000256" key="4">
    <source>
        <dbReference type="ARBA" id="ARBA00022692"/>
    </source>
</evidence>
<dbReference type="PANTHER" id="PTHR10332:SF88">
    <property type="entry name" value="EQUILIBRATIVE NUCLEOSIDE TRANSPORTER 1, ISOFORM A"/>
    <property type="match status" value="1"/>
</dbReference>
<evidence type="ECO:0000313" key="8">
    <source>
        <dbReference type="EMBL" id="KHJ32892.1"/>
    </source>
</evidence>
<feature type="transmembrane region" description="Helical" evidence="7">
    <location>
        <begin position="411"/>
        <end position="436"/>
    </location>
</feature>
<feature type="transmembrane region" description="Helical" evidence="7">
    <location>
        <begin position="339"/>
        <end position="359"/>
    </location>
</feature>
<dbReference type="GO" id="GO:0005886">
    <property type="term" value="C:plasma membrane"/>
    <property type="evidence" value="ECO:0007669"/>
    <property type="project" value="TreeGrafter"/>
</dbReference>
<feature type="transmembrane region" description="Helical" evidence="7">
    <location>
        <begin position="161"/>
        <end position="187"/>
    </location>
</feature>
<name>A0A0B1P2J0_UNCNE</name>
<feature type="transmembrane region" description="Helical" evidence="7">
    <location>
        <begin position="135"/>
        <end position="155"/>
    </location>
</feature>
<feature type="transmembrane region" description="Helical" evidence="7">
    <location>
        <begin position="60"/>
        <end position="81"/>
    </location>
</feature>
<dbReference type="OMA" id="GSPWTTK"/>
<comment type="subcellular location">
    <subcellularLocation>
        <location evidence="1">Membrane</location>
        <topology evidence="1">Multi-pass membrane protein</topology>
    </subcellularLocation>
</comment>
<dbReference type="STRING" id="52586.A0A0B1P2J0"/>
<feature type="transmembrane region" description="Helical" evidence="7">
    <location>
        <begin position="380"/>
        <end position="405"/>
    </location>
</feature>
<proteinExistence type="inferred from homology"/>
<feature type="transmembrane region" description="Helical" evidence="7">
    <location>
        <begin position="199"/>
        <end position="222"/>
    </location>
</feature>
<evidence type="ECO:0000313" key="9">
    <source>
        <dbReference type="Proteomes" id="UP000030854"/>
    </source>
</evidence>
<dbReference type="PRINTS" id="PR01130">
    <property type="entry name" value="DERENTRNSPRT"/>
</dbReference>
<keyword evidence="5 7" id="KW-1133">Transmembrane helix</keyword>
<dbReference type="GO" id="GO:0034257">
    <property type="term" value="F:nicotinamide riboside transmembrane transporter activity"/>
    <property type="evidence" value="ECO:0007669"/>
    <property type="project" value="TreeGrafter"/>
</dbReference>
<feature type="transmembrane region" description="Helical" evidence="7">
    <location>
        <begin position="306"/>
        <end position="327"/>
    </location>
</feature>
<keyword evidence="4 7" id="KW-0812">Transmembrane</keyword>
<keyword evidence="9" id="KW-1185">Reference proteome</keyword>
<evidence type="ECO:0000256" key="2">
    <source>
        <dbReference type="ARBA" id="ARBA00007965"/>
    </source>
</evidence>
<evidence type="ECO:0000256" key="7">
    <source>
        <dbReference type="SAM" id="Phobius"/>
    </source>
</evidence>
<dbReference type="GO" id="GO:0000329">
    <property type="term" value="C:fungal-type vacuole membrane"/>
    <property type="evidence" value="ECO:0007669"/>
    <property type="project" value="TreeGrafter"/>
</dbReference>
<dbReference type="Proteomes" id="UP000030854">
    <property type="component" value="Unassembled WGS sequence"/>
</dbReference>
<comment type="similarity">
    <text evidence="2">Belongs to the SLC29A/ENT transporter (TC 2.A.57) family.</text>
</comment>
<dbReference type="EMBL" id="JNVN01001748">
    <property type="protein sequence ID" value="KHJ32892.1"/>
    <property type="molecule type" value="Genomic_DNA"/>
</dbReference>
<dbReference type="InterPro" id="IPR036259">
    <property type="entry name" value="MFS_trans_sf"/>
</dbReference>
<dbReference type="InterPro" id="IPR002259">
    <property type="entry name" value="Eqnu_transpt"/>
</dbReference>
<feature type="transmembrane region" description="Helical" evidence="7">
    <location>
        <begin position="246"/>
        <end position="268"/>
    </location>
</feature>